<organism evidence="2 3">
    <name type="scientific">Geomicrobium sediminis</name>
    <dbReference type="NCBI Taxonomy" id="1347788"/>
    <lineage>
        <taxon>Bacteria</taxon>
        <taxon>Bacillati</taxon>
        <taxon>Bacillota</taxon>
        <taxon>Bacilli</taxon>
        <taxon>Bacillales</taxon>
        <taxon>Geomicrobium</taxon>
    </lineage>
</organism>
<dbReference type="InterPro" id="IPR009327">
    <property type="entry name" value="Cupin_DUF985"/>
</dbReference>
<evidence type="ECO:0000259" key="1">
    <source>
        <dbReference type="Pfam" id="PF06172"/>
    </source>
</evidence>
<gene>
    <name evidence="2" type="ORF">JOD17_002034</name>
</gene>
<protein>
    <submittedName>
        <fullName evidence="2">Cupin superfamily sugar epimerase</fullName>
    </submittedName>
</protein>
<dbReference type="Proteomes" id="UP000741863">
    <property type="component" value="Unassembled WGS sequence"/>
</dbReference>
<dbReference type="EMBL" id="JAFBEC010000005">
    <property type="protein sequence ID" value="MBM7632940.1"/>
    <property type="molecule type" value="Genomic_DNA"/>
</dbReference>
<keyword evidence="3" id="KW-1185">Reference proteome</keyword>
<name>A0ABS2PC14_9BACL</name>
<comment type="caution">
    <text evidence="2">The sequence shown here is derived from an EMBL/GenBank/DDBJ whole genome shotgun (WGS) entry which is preliminary data.</text>
</comment>
<dbReference type="InterPro" id="IPR039935">
    <property type="entry name" value="YML079W-like"/>
</dbReference>
<dbReference type="Gene3D" id="2.60.120.10">
    <property type="entry name" value="Jelly Rolls"/>
    <property type="match status" value="1"/>
</dbReference>
<dbReference type="InterPro" id="IPR014710">
    <property type="entry name" value="RmlC-like_jellyroll"/>
</dbReference>
<sequence>MIHPNYWIDQLGLQPHQEGGYFTESFKANEQIKSQTGDRRPLYTSIYFLLTTKSPSHFHRLKSDEVWYYHYGAPLTVHMLHPDGSYEQVNVGPQIEHGQQLSTVVRAGTIFGSTVSSDYSLVSCAVAPGFDYEDFELFTQDELIGEYPDHEAIIRLLAYETLPIDEE</sequence>
<feature type="domain" description="DUF985" evidence="1">
    <location>
        <begin position="6"/>
        <end position="138"/>
    </location>
</feature>
<proteinExistence type="predicted"/>
<dbReference type="Pfam" id="PF06172">
    <property type="entry name" value="Cupin_5"/>
    <property type="match status" value="1"/>
</dbReference>
<dbReference type="PANTHER" id="PTHR33387">
    <property type="entry name" value="RMLC-LIKE JELLY ROLL FOLD PROTEIN"/>
    <property type="match status" value="1"/>
</dbReference>
<dbReference type="SUPFAM" id="SSF51182">
    <property type="entry name" value="RmlC-like cupins"/>
    <property type="match status" value="1"/>
</dbReference>
<evidence type="ECO:0000313" key="3">
    <source>
        <dbReference type="Proteomes" id="UP000741863"/>
    </source>
</evidence>
<dbReference type="PANTHER" id="PTHR33387:SF3">
    <property type="entry name" value="DUF985 DOMAIN-CONTAINING PROTEIN"/>
    <property type="match status" value="1"/>
</dbReference>
<dbReference type="InterPro" id="IPR011051">
    <property type="entry name" value="RmlC_Cupin_sf"/>
</dbReference>
<dbReference type="CDD" id="cd06121">
    <property type="entry name" value="cupin_YML079wp"/>
    <property type="match status" value="1"/>
</dbReference>
<dbReference type="RefSeq" id="WP_204697417.1">
    <property type="nucleotide sequence ID" value="NZ_JAFBEC010000005.1"/>
</dbReference>
<reference evidence="2 3" key="1">
    <citation type="submission" date="2021-01" db="EMBL/GenBank/DDBJ databases">
        <title>Genomic Encyclopedia of Type Strains, Phase IV (KMG-IV): sequencing the most valuable type-strain genomes for metagenomic binning, comparative biology and taxonomic classification.</title>
        <authorList>
            <person name="Goeker M."/>
        </authorList>
    </citation>
    <scope>NUCLEOTIDE SEQUENCE [LARGE SCALE GENOMIC DNA]</scope>
    <source>
        <strain evidence="2 3">DSM 25540</strain>
    </source>
</reference>
<accession>A0ABS2PC14</accession>
<evidence type="ECO:0000313" key="2">
    <source>
        <dbReference type="EMBL" id="MBM7632940.1"/>
    </source>
</evidence>